<dbReference type="Gene3D" id="3.40.50.300">
    <property type="entry name" value="P-loop containing nucleotide triphosphate hydrolases"/>
    <property type="match status" value="1"/>
</dbReference>
<dbReference type="Proteomes" id="UP000235672">
    <property type="component" value="Unassembled WGS sequence"/>
</dbReference>
<dbReference type="EMBL" id="KZ613479">
    <property type="protein sequence ID" value="PMD21984.1"/>
    <property type="molecule type" value="Genomic_DNA"/>
</dbReference>
<name>A0A2J6Q708_9HELO</name>
<keyword evidence="1" id="KW-0677">Repeat</keyword>
<feature type="domain" description="Nephrocystin 3-like N-terminal" evidence="2">
    <location>
        <begin position="31"/>
        <end position="202"/>
    </location>
</feature>
<evidence type="ECO:0000313" key="3">
    <source>
        <dbReference type="EMBL" id="PMD21984.1"/>
    </source>
</evidence>
<protein>
    <recommendedName>
        <fullName evidence="2">Nephrocystin 3-like N-terminal domain-containing protein</fullName>
    </recommendedName>
</protein>
<organism evidence="3 4">
    <name type="scientific">Hyaloscypha hepaticicola</name>
    <dbReference type="NCBI Taxonomy" id="2082293"/>
    <lineage>
        <taxon>Eukaryota</taxon>
        <taxon>Fungi</taxon>
        <taxon>Dikarya</taxon>
        <taxon>Ascomycota</taxon>
        <taxon>Pezizomycotina</taxon>
        <taxon>Leotiomycetes</taxon>
        <taxon>Helotiales</taxon>
        <taxon>Hyaloscyphaceae</taxon>
        <taxon>Hyaloscypha</taxon>
    </lineage>
</organism>
<gene>
    <name evidence="3" type="ORF">NA56DRAFT_670561</name>
</gene>
<evidence type="ECO:0000259" key="2">
    <source>
        <dbReference type="Pfam" id="PF24883"/>
    </source>
</evidence>
<dbReference type="PANTHER" id="PTHR10039">
    <property type="entry name" value="AMELOGENIN"/>
    <property type="match status" value="1"/>
</dbReference>
<reference evidence="3 4" key="1">
    <citation type="submission" date="2016-05" db="EMBL/GenBank/DDBJ databases">
        <title>A degradative enzymes factory behind the ericoid mycorrhizal symbiosis.</title>
        <authorList>
            <consortium name="DOE Joint Genome Institute"/>
            <person name="Martino E."/>
            <person name="Morin E."/>
            <person name="Grelet G."/>
            <person name="Kuo A."/>
            <person name="Kohler A."/>
            <person name="Daghino S."/>
            <person name="Barry K."/>
            <person name="Choi C."/>
            <person name="Cichocki N."/>
            <person name="Clum A."/>
            <person name="Copeland A."/>
            <person name="Hainaut M."/>
            <person name="Haridas S."/>
            <person name="Labutti K."/>
            <person name="Lindquist E."/>
            <person name="Lipzen A."/>
            <person name="Khouja H.-R."/>
            <person name="Murat C."/>
            <person name="Ohm R."/>
            <person name="Olson A."/>
            <person name="Spatafora J."/>
            <person name="Veneault-Fourrey C."/>
            <person name="Henrissat B."/>
            <person name="Grigoriev I."/>
            <person name="Martin F."/>
            <person name="Perotto S."/>
        </authorList>
    </citation>
    <scope>NUCLEOTIDE SEQUENCE [LARGE SCALE GENOMIC DNA]</scope>
    <source>
        <strain evidence="3 4">UAMH 7357</strain>
    </source>
</reference>
<evidence type="ECO:0000313" key="4">
    <source>
        <dbReference type="Proteomes" id="UP000235672"/>
    </source>
</evidence>
<dbReference type="AlphaFoldDB" id="A0A2J6Q708"/>
<dbReference type="STRING" id="1745343.A0A2J6Q708"/>
<dbReference type="OrthoDB" id="443402at2759"/>
<dbReference type="SUPFAM" id="SSF52540">
    <property type="entry name" value="P-loop containing nucleoside triphosphate hydrolases"/>
    <property type="match status" value="1"/>
</dbReference>
<dbReference type="Pfam" id="PF24883">
    <property type="entry name" value="NPHP3_N"/>
    <property type="match status" value="1"/>
</dbReference>
<sequence>MSIRQETISVAHQNTFEWIFCDPVAHQKLWSNFDQWLESGNGIYWINGKAGSGKSTLMKFVLNHDRTQEKLDIWSQGGKLLTPGFFFWRSGDRDQATQESLLRSLLYDVLERRRELIPAVFPDDWEKWCFLASNNVLISFSDWTLAKLKVAFQLLVNQTSHQLRFCFFIDGLDEYSGDHEDIATYFSELSSSEFVKFCLSSRTWPIFRELFQNRPQLRLQDLTFEDIQLYVENRLSSSPRMLHLERTDPESAAQLVQSLVHKACGVFLWVNLVVKSILKGLQGGKVSDLPTLPDLARYGMDILGS</sequence>
<evidence type="ECO:0000256" key="1">
    <source>
        <dbReference type="ARBA" id="ARBA00022737"/>
    </source>
</evidence>
<accession>A0A2J6Q708</accession>
<dbReference type="PANTHER" id="PTHR10039:SF5">
    <property type="entry name" value="NACHT DOMAIN-CONTAINING PROTEIN"/>
    <property type="match status" value="1"/>
</dbReference>
<dbReference type="InterPro" id="IPR027417">
    <property type="entry name" value="P-loop_NTPase"/>
</dbReference>
<keyword evidence="4" id="KW-1185">Reference proteome</keyword>
<dbReference type="InterPro" id="IPR056884">
    <property type="entry name" value="NPHP3-like_N"/>
</dbReference>
<proteinExistence type="predicted"/>